<protein>
    <submittedName>
        <fullName evidence="3">Glycolipid transfer protein</fullName>
    </submittedName>
</protein>
<reference evidence="3 4" key="2">
    <citation type="submission" date="2017-02" db="EMBL/GenBank/DDBJ databases">
        <title>A genome survey and senescence transcriptome analysis in Lentinula edodes.</title>
        <authorList>
            <person name="Sakamoto Y."/>
            <person name="Nakade K."/>
            <person name="Sato S."/>
            <person name="Yoshida Y."/>
            <person name="Miyazaki K."/>
            <person name="Natsume S."/>
            <person name="Konno N."/>
        </authorList>
    </citation>
    <scope>NUCLEOTIDE SEQUENCE [LARGE SCALE GENOMIC DNA]</scope>
    <source>
        <strain evidence="3 4">NBRC 111202</strain>
    </source>
</reference>
<dbReference type="GO" id="GO:0016020">
    <property type="term" value="C:membrane"/>
    <property type="evidence" value="ECO:0007669"/>
    <property type="project" value="TreeGrafter"/>
</dbReference>
<comment type="caution">
    <text evidence="3">The sequence shown here is derived from an EMBL/GenBank/DDBJ whole genome shotgun (WGS) entry which is preliminary data.</text>
</comment>
<dbReference type="PANTHER" id="PTHR10219">
    <property type="entry name" value="GLYCOLIPID TRANSFER PROTEIN-RELATED"/>
    <property type="match status" value="1"/>
</dbReference>
<dbReference type="AlphaFoldDB" id="A0A1Q3ELD0"/>
<reference evidence="3 4" key="1">
    <citation type="submission" date="2016-08" db="EMBL/GenBank/DDBJ databases">
        <authorList>
            <consortium name="Lentinula edodes genome sequencing consortium"/>
            <person name="Sakamoto Y."/>
            <person name="Nakade K."/>
            <person name="Sato S."/>
            <person name="Yoshida Y."/>
            <person name="Miyazaki K."/>
            <person name="Natsume S."/>
            <person name="Konno N."/>
        </authorList>
    </citation>
    <scope>NUCLEOTIDE SEQUENCE [LARGE SCALE GENOMIC DNA]</scope>
    <source>
        <strain evidence="3 4">NBRC 111202</strain>
    </source>
</reference>
<gene>
    <name evidence="3" type="ORF">LENED_009939</name>
</gene>
<dbReference type="Pfam" id="PF08718">
    <property type="entry name" value="GLTP"/>
    <property type="match status" value="1"/>
</dbReference>
<dbReference type="GO" id="GO:1902387">
    <property type="term" value="F:ceramide 1-phosphate binding"/>
    <property type="evidence" value="ECO:0007669"/>
    <property type="project" value="TreeGrafter"/>
</dbReference>
<organism evidence="3 4">
    <name type="scientific">Lentinula edodes</name>
    <name type="common">Shiitake mushroom</name>
    <name type="synonym">Lentinus edodes</name>
    <dbReference type="NCBI Taxonomy" id="5353"/>
    <lineage>
        <taxon>Eukaryota</taxon>
        <taxon>Fungi</taxon>
        <taxon>Dikarya</taxon>
        <taxon>Basidiomycota</taxon>
        <taxon>Agaricomycotina</taxon>
        <taxon>Agaricomycetes</taxon>
        <taxon>Agaricomycetidae</taxon>
        <taxon>Agaricales</taxon>
        <taxon>Marasmiineae</taxon>
        <taxon>Omphalotaceae</taxon>
        <taxon>Lentinula</taxon>
    </lineage>
</organism>
<dbReference type="InterPro" id="IPR036497">
    <property type="entry name" value="GLTP_sf"/>
</dbReference>
<evidence type="ECO:0000313" key="4">
    <source>
        <dbReference type="Proteomes" id="UP000188533"/>
    </source>
</evidence>
<dbReference type="Gene3D" id="1.10.3520.10">
    <property type="entry name" value="Glycolipid transfer protein"/>
    <property type="match status" value="1"/>
</dbReference>
<evidence type="ECO:0000256" key="1">
    <source>
        <dbReference type="ARBA" id="ARBA00022448"/>
    </source>
</evidence>
<evidence type="ECO:0000313" key="3">
    <source>
        <dbReference type="EMBL" id="GAW07914.1"/>
    </source>
</evidence>
<dbReference type="STRING" id="5353.A0A1Q3ELD0"/>
<accession>A0A1Q3ELD0</accession>
<dbReference type="Proteomes" id="UP000188533">
    <property type="component" value="Unassembled WGS sequence"/>
</dbReference>
<feature type="domain" description="Glycolipid transfer protein" evidence="2">
    <location>
        <begin position="21"/>
        <end position="160"/>
    </location>
</feature>
<sequence>MAPLFETIKSFHDVQISSEGIETVGFLEATEGLVAMFDLFGSKIFGFVQSDIRSNIGGVRTRYQTHKDSSQTLEELVKFEVINGDHHRHGTACVVRLIRGLALIQHALQRMQDHPDDELHVCFKSAYDVVLRHHHAWVVRGVVTVAIRAVPHRRDFYQVISCGEAPEKFDPELGKWLQALEVIVKRMKDFLESGGYGNV</sequence>
<name>A0A1Q3ELD0_LENED</name>
<dbReference type="InterPro" id="IPR014830">
    <property type="entry name" value="Glycolipid_transfer_prot_dom"/>
</dbReference>
<dbReference type="GO" id="GO:0005829">
    <property type="term" value="C:cytosol"/>
    <property type="evidence" value="ECO:0007669"/>
    <property type="project" value="TreeGrafter"/>
</dbReference>
<evidence type="ECO:0000259" key="2">
    <source>
        <dbReference type="Pfam" id="PF08718"/>
    </source>
</evidence>
<keyword evidence="4" id="KW-1185">Reference proteome</keyword>
<dbReference type="SUPFAM" id="SSF110004">
    <property type="entry name" value="Glycolipid transfer protein, GLTP"/>
    <property type="match status" value="1"/>
</dbReference>
<dbReference type="PANTHER" id="PTHR10219:SF25">
    <property type="entry name" value="PLECKSTRIN HOMOLOGY DOMAIN-CONTAINING FAMILY A MEMBER 8"/>
    <property type="match status" value="1"/>
</dbReference>
<dbReference type="FunFam" id="1.10.3520.10:FF:000001">
    <property type="entry name" value="Pleckstrin domain-containing family A member 8"/>
    <property type="match status" value="1"/>
</dbReference>
<keyword evidence="1" id="KW-0813">Transport</keyword>
<dbReference type="GO" id="GO:1902388">
    <property type="term" value="F:ceramide 1-phosphate transfer activity"/>
    <property type="evidence" value="ECO:0007669"/>
    <property type="project" value="TreeGrafter"/>
</dbReference>
<dbReference type="EMBL" id="BDGU01000530">
    <property type="protein sequence ID" value="GAW07914.1"/>
    <property type="molecule type" value="Genomic_DNA"/>
</dbReference>
<proteinExistence type="predicted"/>